<dbReference type="OMA" id="NRMINEY"/>
<sequence>MRNKKRILFLLTVILCLTGLYSCNKNFLLLWDANNMYVSTRNNIDKDKVKIEFGISVNTINRETDAELFADKDKYAVLFDGSLKNKMINEYGENDFLITYDNRCYLSFRQFKTNRRHQHDYYFGFFNNNGNVFVTVEIKGENPLKFTRSLNDMRQQFTSNYQHSSVHPCKAINGERISTRSPSKTIIPALPHAG</sequence>
<evidence type="ECO:0000313" key="3">
    <source>
        <dbReference type="EMBL" id="STJ08694.1"/>
    </source>
</evidence>
<dbReference type="EMBL" id="RRVG01000020">
    <property type="protein sequence ID" value="RRL45501.1"/>
    <property type="molecule type" value="Genomic_DNA"/>
</dbReference>
<dbReference type="EMBL" id="LR134246">
    <property type="protein sequence ID" value="VED32273.1"/>
    <property type="molecule type" value="Genomic_DNA"/>
</dbReference>
<accession>A0A0P7NPF3</accession>
<evidence type="ECO:0000313" key="5">
    <source>
        <dbReference type="EMBL" id="VED32273.1"/>
    </source>
</evidence>
<dbReference type="EMBL" id="DABERK010000014">
    <property type="protein sequence ID" value="HAI5332698.1"/>
    <property type="molecule type" value="Genomic_DNA"/>
</dbReference>
<keyword evidence="3" id="KW-0449">Lipoprotein</keyword>
<protein>
    <submittedName>
        <fullName evidence="3">Putative lipoprotein</fullName>
    </submittedName>
</protein>
<dbReference type="PROSITE" id="PS51257">
    <property type="entry name" value="PROKAR_LIPOPROTEIN"/>
    <property type="match status" value="1"/>
</dbReference>
<reference evidence="7 9" key="4">
    <citation type="submission" date="2018-12" db="EMBL/GenBank/DDBJ databases">
        <authorList>
            <consortium name="Pathogen Informatics"/>
        </authorList>
    </citation>
    <scope>NUCLEOTIDE SEQUENCE [LARGE SCALE GENOMIC DNA]</scope>
    <source>
        <strain evidence="4 7">NCTC9044</strain>
        <strain evidence="5 9">NCTC9702</strain>
    </source>
</reference>
<dbReference type="RefSeq" id="WP_001244699.1">
    <property type="nucleotide sequence ID" value="NZ_AP019538.1"/>
</dbReference>
<reference evidence="1" key="1">
    <citation type="journal article" date="2018" name="Genome Biol.">
        <title>SKESA: strategic k-mer extension for scrupulous assemblies.</title>
        <authorList>
            <person name="Souvorov A."/>
            <person name="Agarwala R."/>
            <person name="Lipman D.J."/>
        </authorList>
    </citation>
    <scope>NUCLEOTIDE SEQUENCE [LARGE SCALE GENOMIC DNA]</scope>
    <source>
        <strain evidence="1">AMC_487</strain>
    </source>
</reference>
<evidence type="ECO:0000313" key="6">
    <source>
        <dbReference type="Proteomes" id="UP000254495"/>
    </source>
</evidence>
<dbReference type="Proteomes" id="UP000272662">
    <property type="component" value="Unassembled WGS sequence"/>
</dbReference>
<dbReference type="AlphaFoldDB" id="A0A0P7NPF3"/>
<reference evidence="1" key="5">
    <citation type="submission" date="2020-03" db="EMBL/GenBank/DDBJ databases">
        <authorList>
            <consortium name="NCBI Pathogen Detection Project"/>
        </authorList>
    </citation>
    <scope>NUCLEOTIDE SEQUENCE</scope>
    <source>
        <strain evidence="1">AMC_487</strain>
    </source>
</reference>
<organism evidence="2 8">
    <name type="scientific">Escherichia coli</name>
    <dbReference type="NCBI Taxonomy" id="562"/>
    <lineage>
        <taxon>Bacteria</taxon>
        <taxon>Pseudomonadati</taxon>
        <taxon>Pseudomonadota</taxon>
        <taxon>Gammaproteobacteria</taxon>
        <taxon>Enterobacterales</taxon>
        <taxon>Enterobacteriaceae</taxon>
        <taxon>Escherichia</taxon>
    </lineage>
</organism>
<proteinExistence type="predicted"/>
<reference evidence="3 6" key="2">
    <citation type="submission" date="2018-06" db="EMBL/GenBank/DDBJ databases">
        <authorList>
            <consortium name="Pathogen Informatics"/>
            <person name="Doyle S."/>
        </authorList>
    </citation>
    <scope>NUCLEOTIDE SEQUENCE [LARGE SCALE GENOMIC DNA]</scope>
    <source>
        <strain evidence="3 6">NCTC9077</strain>
    </source>
</reference>
<evidence type="ECO:0000313" key="9">
    <source>
        <dbReference type="Proteomes" id="UP000277930"/>
    </source>
</evidence>
<evidence type="ECO:0000313" key="8">
    <source>
        <dbReference type="Proteomes" id="UP000272662"/>
    </source>
</evidence>
<evidence type="ECO:0000313" key="1">
    <source>
        <dbReference type="EMBL" id="HAI5332698.1"/>
    </source>
</evidence>
<evidence type="ECO:0000313" key="2">
    <source>
        <dbReference type="EMBL" id="RRL45501.1"/>
    </source>
</evidence>
<dbReference type="Proteomes" id="UP000277930">
    <property type="component" value="Chromosome 1"/>
</dbReference>
<dbReference type="Proteomes" id="UP000845800">
    <property type="component" value="Unassembled WGS sequence"/>
</dbReference>
<evidence type="ECO:0000313" key="7">
    <source>
        <dbReference type="Proteomes" id="UP000271797"/>
    </source>
</evidence>
<dbReference type="EMBL" id="UGCU01000001">
    <property type="protein sequence ID" value="STJ08694.1"/>
    <property type="molecule type" value="Genomic_DNA"/>
</dbReference>
<gene>
    <name evidence="2" type="ORF">DU321_16270</name>
    <name evidence="1" type="ORF">HJQ60_002693</name>
    <name evidence="4" type="ORF">NCTC9044_01666</name>
    <name evidence="3" type="ORF">NCTC9077_00292</name>
    <name evidence="5" type="ORF">NCTC9702_00248</name>
</gene>
<dbReference type="Proteomes" id="UP000254495">
    <property type="component" value="Unassembled WGS sequence"/>
</dbReference>
<dbReference type="Proteomes" id="UP000271797">
    <property type="component" value="Chromosome"/>
</dbReference>
<dbReference type="EMBL" id="LR134238">
    <property type="protein sequence ID" value="VED09115.1"/>
    <property type="molecule type" value="Genomic_DNA"/>
</dbReference>
<name>A0A0P7NPF3_ECOLX</name>
<evidence type="ECO:0000313" key="4">
    <source>
        <dbReference type="EMBL" id="VED09115.1"/>
    </source>
</evidence>
<reference evidence="2 8" key="3">
    <citation type="submission" date="2018-11" db="EMBL/GenBank/DDBJ databases">
        <title>E. coli isolates of the female bladder.</title>
        <authorList>
            <person name="Garretto A."/>
            <person name="Miller-Ensminger T."/>
            <person name="Wolfe A.J."/>
            <person name="Putonti C."/>
        </authorList>
    </citation>
    <scope>NUCLEOTIDE SEQUENCE [LARGE SCALE GENOMIC DNA]</scope>
    <source>
        <strain evidence="2 8">UMB1727</strain>
    </source>
</reference>